<proteinExistence type="predicted"/>
<name>A0ABQ9WN02_9EUKA</name>
<evidence type="ECO:0000313" key="2">
    <source>
        <dbReference type="Proteomes" id="UP001281761"/>
    </source>
</evidence>
<protein>
    <submittedName>
        <fullName evidence="1">Uncharacterized protein</fullName>
    </submittedName>
</protein>
<dbReference type="Proteomes" id="UP001281761">
    <property type="component" value="Unassembled WGS sequence"/>
</dbReference>
<sequence>MFGLPSSPNGSLILALPSRDFAPVSLPARDERNTTTLTLRMRIGNQAESQSQIAFQFPTLTLPHRRSTRIGTGLTHLRRTSRHI</sequence>
<evidence type="ECO:0000313" key="1">
    <source>
        <dbReference type="EMBL" id="KAK2940852.1"/>
    </source>
</evidence>
<comment type="caution">
    <text evidence="1">The sequence shown here is derived from an EMBL/GenBank/DDBJ whole genome shotgun (WGS) entry which is preliminary data.</text>
</comment>
<reference evidence="1 2" key="1">
    <citation type="journal article" date="2022" name="bioRxiv">
        <title>Genomics of Preaxostyla Flagellates Illuminates Evolutionary Transitions and the Path Towards Mitochondrial Loss.</title>
        <authorList>
            <person name="Novak L.V.F."/>
            <person name="Treitli S.C."/>
            <person name="Pyrih J."/>
            <person name="Halakuc P."/>
            <person name="Pipaliya S.V."/>
            <person name="Vacek V."/>
            <person name="Brzon O."/>
            <person name="Soukal P."/>
            <person name="Eme L."/>
            <person name="Dacks J.B."/>
            <person name="Karnkowska A."/>
            <person name="Elias M."/>
            <person name="Hampl V."/>
        </authorList>
    </citation>
    <scope>NUCLEOTIDE SEQUENCE [LARGE SCALE GENOMIC DNA]</scope>
    <source>
        <strain evidence="1">NAU3</strain>
        <tissue evidence="1">Gut</tissue>
    </source>
</reference>
<gene>
    <name evidence="1" type="ORF">BLNAU_24239</name>
</gene>
<keyword evidence="2" id="KW-1185">Reference proteome</keyword>
<organism evidence="1 2">
    <name type="scientific">Blattamonas nauphoetae</name>
    <dbReference type="NCBI Taxonomy" id="2049346"/>
    <lineage>
        <taxon>Eukaryota</taxon>
        <taxon>Metamonada</taxon>
        <taxon>Preaxostyla</taxon>
        <taxon>Oxymonadida</taxon>
        <taxon>Blattamonas</taxon>
    </lineage>
</organism>
<accession>A0ABQ9WN02</accession>
<dbReference type="EMBL" id="JARBJD010000591">
    <property type="protein sequence ID" value="KAK2940852.1"/>
    <property type="molecule type" value="Genomic_DNA"/>
</dbReference>